<gene>
    <name evidence="4" type="primary">fliW</name>
    <name evidence="5" type="ORF">EDC24_1557</name>
</gene>
<evidence type="ECO:0000256" key="1">
    <source>
        <dbReference type="ARBA" id="ARBA00022490"/>
    </source>
</evidence>
<comment type="function">
    <text evidence="4">Acts as an anti-CsrA protein, binds CsrA and prevents it from repressing translation of its target genes, one of which is flagellin. Binds to flagellin and participates in the assembly of the flagellum.</text>
</comment>
<comment type="subunit">
    <text evidence="4">Interacts with translational regulator CsrA and flagellin(s).</text>
</comment>
<comment type="caution">
    <text evidence="5">The sequence shown here is derived from an EMBL/GenBank/DDBJ whole genome shotgun (WGS) entry which is preliminary data.</text>
</comment>
<dbReference type="GO" id="GO:0044780">
    <property type="term" value="P:bacterial-type flagellum assembly"/>
    <property type="evidence" value="ECO:0007669"/>
    <property type="project" value="UniProtKB-UniRule"/>
</dbReference>
<evidence type="ECO:0000256" key="3">
    <source>
        <dbReference type="ARBA" id="ARBA00022845"/>
    </source>
</evidence>
<dbReference type="GO" id="GO:0005737">
    <property type="term" value="C:cytoplasm"/>
    <property type="evidence" value="ECO:0007669"/>
    <property type="project" value="UniProtKB-SubCell"/>
</dbReference>
<dbReference type="PANTHER" id="PTHR39190:SF1">
    <property type="entry name" value="FLAGELLAR ASSEMBLY FACTOR FLIW"/>
    <property type="match status" value="1"/>
</dbReference>
<dbReference type="GO" id="GO:0006417">
    <property type="term" value="P:regulation of translation"/>
    <property type="evidence" value="ECO:0007669"/>
    <property type="project" value="UniProtKB-KW"/>
</dbReference>
<organism evidence="5 6">
    <name type="scientific">Aquisalibacillus elongatus</name>
    <dbReference type="NCBI Taxonomy" id="485577"/>
    <lineage>
        <taxon>Bacteria</taxon>
        <taxon>Bacillati</taxon>
        <taxon>Bacillota</taxon>
        <taxon>Bacilli</taxon>
        <taxon>Bacillales</taxon>
        <taxon>Bacillaceae</taxon>
        <taxon>Aquisalibacillus</taxon>
    </lineage>
</organism>
<reference evidence="5 6" key="1">
    <citation type="submission" date="2018-11" db="EMBL/GenBank/DDBJ databases">
        <title>Genomic Encyclopedia of Type Strains, Phase IV (KMG-IV): sequencing the most valuable type-strain genomes for metagenomic binning, comparative biology and taxonomic classification.</title>
        <authorList>
            <person name="Goeker M."/>
        </authorList>
    </citation>
    <scope>NUCLEOTIDE SEQUENCE [LARGE SCALE GENOMIC DNA]</scope>
    <source>
        <strain evidence="5 6">DSM 18090</strain>
    </source>
</reference>
<keyword evidence="2 4" id="KW-1005">Bacterial flagellum biogenesis</keyword>
<dbReference type="HAMAP" id="MF_01185">
    <property type="entry name" value="FliW"/>
    <property type="match status" value="1"/>
</dbReference>
<name>A0A3N5BBQ2_9BACI</name>
<dbReference type="InterPro" id="IPR003775">
    <property type="entry name" value="Flagellar_assembly_factor_FliW"/>
</dbReference>
<evidence type="ECO:0000313" key="6">
    <source>
        <dbReference type="Proteomes" id="UP000276443"/>
    </source>
</evidence>
<protein>
    <recommendedName>
        <fullName evidence="4">Flagellar assembly factor FliW</fullName>
    </recommendedName>
</protein>
<evidence type="ECO:0000313" key="5">
    <source>
        <dbReference type="EMBL" id="RPF54359.1"/>
    </source>
</evidence>
<keyword evidence="5" id="KW-0966">Cell projection</keyword>
<dbReference type="SUPFAM" id="SSF141457">
    <property type="entry name" value="BH3618-like"/>
    <property type="match status" value="1"/>
</dbReference>
<sequence>MNINTVHFGEIELDESKIINFENGIPGFPIQKEFALIDIEGNPTFQVLQAIHNEELAFIVTDPFLIYKDYEFDLDDQVLEQLDLHTNEHLVIRCMITVQQPFEQSTINLKAPIIINKQKKAAKQVVLNEEQYTTTHPIQVKGGE</sequence>
<evidence type="ECO:0000256" key="4">
    <source>
        <dbReference type="HAMAP-Rule" id="MF_01185"/>
    </source>
</evidence>
<keyword evidence="5" id="KW-0969">Cilium</keyword>
<dbReference type="NCBIfam" id="NF009793">
    <property type="entry name" value="PRK13285.1-1"/>
    <property type="match status" value="1"/>
</dbReference>
<keyword evidence="1 4" id="KW-0963">Cytoplasm</keyword>
<dbReference type="OrthoDB" id="9801235at2"/>
<keyword evidence="5" id="KW-0282">Flagellum</keyword>
<dbReference type="RefSeq" id="WP_124221288.1">
    <property type="nucleotide sequence ID" value="NZ_RKRF01000008.1"/>
</dbReference>
<accession>A0A3N5BBQ2</accession>
<comment type="subcellular location">
    <subcellularLocation>
        <location evidence="4">Cytoplasm</location>
    </subcellularLocation>
</comment>
<evidence type="ECO:0000256" key="2">
    <source>
        <dbReference type="ARBA" id="ARBA00022795"/>
    </source>
</evidence>
<dbReference type="EMBL" id="RKRF01000008">
    <property type="protein sequence ID" value="RPF54359.1"/>
    <property type="molecule type" value="Genomic_DNA"/>
</dbReference>
<dbReference type="Pfam" id="PF02623">
    <property type="entry name" value="FliW"/>
    <property type="match status" value="1"/>
</dbReference>
<keyword evidence="4" id="KW-0143">Chaperone</keyword>
<dbReference type="AlphaFoldDB" id="A0A3N5BBQ2"/>
<dbReference type="Gene3D" id="2.30.290.10">
    <property type="entry name" value="BH3618-like"/>
    <property type="match status" value="1"/>
</dbReference>
<keyword evidence="3 4" id="KW-0810">Translation regulation</keyword>
<keyword evidence="6" id="KW-1185">Reference proteome</keyword>
<comment type="similarity">
    <text evidence="4">Belongs to the FliW family.</text>
</comment>
<dbReference type="Proteomes" id="UP000276443">
    <property type="component" value="Unassembled WGS sequence"/>
</dbReference>
<dbReference type="InterPro" id="IPR024046">
    <property type="entry name" value="Flagellar_assmbl_FliW_dom_sf"/>
</dbReference>
<dbReference type="PANTHER" id="PTHR39190">
    <property type="entry name" value="FLAGELLAR ASSEMBLY FACTOR FLIW"/>
    <property type="match status" value="1"/>
</dbReference>
<proteinExistence type="inferred from homology"/>